<gene>
    <name evidence="22" type="primary">erap1b</name>
</gene>
<accession>A0A665V8Z5</accession>
<dbReference type="InterPro" id="IPR027268">
    <property type="entry name" value="Peptidase_M4/M1_CTD_sf"/>
</dbReference>
<evidence type="ECO:0000256" key="5">
    <source>
        <dbReference type="ARBA" id="ARBA00022723"/>
    </source>
</evidence>
<dbReference type="FunFam" id="1.25.50.20:FF:000003">
    <property type="entry name" value="Leucyl-cystinyl aminopeptidase"/>
    <property type="match status" value="1"/>
</dbReference>
<feature type="binding site" evidence="15">
    <location>
        <position position="334"/>
    </location>
    <ligand>
        <name>Zn(2+)</name>
        <dbReference type="ChEBI" id="CHEBI:29105"/>
        <note>catalytic</note>
    </ligand>
</feature>
<dbReference type="GO" id="GO:0012505">
    <property type="term" value="C:endomembrane system"/>
    <property type="evidence" value="ECO:0007669"/>
    <property type="project" value="UniProtKB-SubCell"/>
</dbReference>
<keyword evidence="23" id="KW-1185">Reference proteome</keyword>
<dbReference type="InterPro" id="IPR050344">
    <property type="entry name" value="Peptidase_M1_aminopeptidases"/>
</dbReference>
<dbReference type="InterPro" id="IPR042097">
    <property type="entry name" value="Aminopeptidase_N-like_N_sf"/>
</dbReference>
<feature type="chain" id="PRO_5025403634" description="Aminopeptidase" evidence="18">
    <location>
        <begin position="20"/>
        <end position="899"/>
    </location>
</feature>
<keyword evidence="3 17" id="KW-0645">Protease</keyword>
<keyword evidence="7 15" id="KW-0862">Zinc</keyword>
<keyword evidence="4" id="KW-0812">Transmembrane</keyword>
<dbReference type="SUPFAM" id="SSF55486">
    <property type="entry name" value="Metalloproteases ('zincins'), catalytic domain"/>
    <property type="match status" value="1"/>
</dbReference>
<dbReference type="Gene3D" id="1.25.50.20">
    <property type="match status" value="1"/>
</dbReference>
<dbReference type="InterPro" id="IPR045357">
    <property type="entry name" value="Aminopeptidase_N-like_N"/>
</dbReference>
<evidence type="ECO:0000256" key="12">
    <source>
        <dbReference type="ARBA" id="ARBA00023180"/>
    </source>
</evidence>
<dbReference type="FunFam" id="1.10.390.10:FF:000016">
    <property type="entry name" value="Glutamyl aminopeptidase"/>
    <property type="match status" value="1"/>
</dbReference>
<dbReference type="FunFam" id="2.60.40.1910:FF:000001">
    <property type="entry name" value="Leucyl-cystinyl aminopeptidase"/>
    <property type="match status" value="1"/>
</dbReference>
<evidence type="ECO:0000256" key="3">
    <source>
        <dbReference type="ARBA" id="ARBA00022670"/>
    </source>
</evidence>
<dbReference type="EC" id="3.4.11.-" evidence="17"/>
<dbReference type="PRINTS" id="PR00756">
    <property type="entry name" value="ALADIPTASE"/>
</dbReference>
<feature type="signal peptide" evidence="18">
    <location>
        <begin position="1"/>
        <end position="19"/>
    </location>
</feature>
<comment type="cofactor">
    <cofactor evidence="15 17">
        <name>Zn(2+)</name>
        <dbReference type="ChEBI" id="CHEBI:29105"/>
    </cofactor>
    <text evidence="15 17">Binds 1 zinc ion per subunit.</text>
</comment>
<dbReference type="SUPFAM" id="SSF63737">
    <property type="entry name" value="Leukotriene A4 hydrolase N-terminal domain"/>
    <property type="match status" value="1"/>
</dbReference>
<sequence length="899" mass="103050">MLVAPLLLLLFVPFPASTGNQDPPKATNGELFPWDRMRLPKTVSPIHYDLTIHPNLTTFHFTGVARIELDVHEDTNMVVLHAKQMQISSVLLLAPDGVRPLKVLEYPHFHQLALLSDSVLTKGQMYEVKLEFAANFSDSYHGFYKSSYRTRTGEVRFLASTQFEATFARGAFPCFDEPAFKAKFTIRIIREPRHIAISNMPKVKTVELLGGLLEDHFDTTVKMSTYLVAYIVSDFLSVSKMTQHGVKISVYAVPEKIDQTAYALDAAVKLLDFYDDYFDIPYPLPKQDLAAIPDFQSGAMENWGLTTYRETALLFDPDRSSASDKLAITKVIAHELAHQWFGNLVTMEWWNDLWLNEGFAKFMEYISLDITYPELHVDDFFLGKCFEAMEVDSLSSSHPVSTPVENPMEIQEMFDDVSYDKGACILNMLRDFMTPESFEIGIIKYLKQYSYQNTVNGHLWDSLTNATSHLDPLKEIPVVTIMDTWTLQEGFPLVTVEVRGREIRLSQEQSGFAVSLFLWQIPLTYMTSASETVHRFLLKGKTDVLYLPEEVEWVKFNVNMSGYYMVHYEGEGWNSIIRLLQNDHTVLTSNDRASLIHNVFQLVSIGKVRLDTALELSLYLSRETEIMAVTQGFGELVPLYKLMEKRDMAALENQMKVSEGSSDTNQQEWADSGSVSERVLRSYLLLFACVRNYPPCVTKATQLFNEWKDSDGNMSLPVDITMAVFVVGARTPEGWDFLFEKYSHSMQMSVKSRMKIAMTVSPLKDKLKWMMEQSLHGEVMKTQDLPDVVVSISKNPIGYKLAWDFLRANWRTLIKKFDLGSNTVSYMVTGVTSQYSTREMLDEIRSFFGSLTEETGSKMRCIQQTYETIEDNIRWMETNLPLLQAWLDKRRQRMPHEDL</sequence>
<dbReference type="Gene3D" id="2.60.40.1730">
    <property type="entry name" value="tricorn interacting facor f3 domain"/>
    <property type="match status" value="1"/>
</dbReference>
<dbReference type="FunFam" id="2.60.40.1730:FF:000001">
    <property type="entry name" value="Leucyl-cystinyl aminopeptidase"/>
    <property type="match status" value="1"/>
</dbReference>
<comment type="similarity">
    <text evidence="1 17">Belongs to the peptidase M1 family.</text>
</comment>
<evidence type="ECO:0000256" key="2">
    <source>
        <dbReference type="ARBA" id="ARBA00022438"/>
    </source>
</evidence>
<dbReference type="GO" id="GO:0070006">
    <property type="term" value="F:metalloaminopeptidase activity"/>
    <property type="evidence" value="ECO:0007669"/>
    <property type="project" value="TreeGrafter"/>
</dbReference>
<feature type="site" description="Transition state stabilizer" evidence="16">
    <location>
        <position position="419"/>
    </location>
</feature>
<evidence type="ECO:0000256" key="6">
    <source>
        <dbReference type="ARBA" id="ARBA00022801"/>
    </source>
</evidence>
<dbReference type="Ensembl" id="ENSENLT00000028970.1">
    <property type="protein sequence ID" value="ENSENLP00000028126.1"/>
    <property type="gene ID" value="ENSENLG00000011853.1"/>
</dbReference>
<evidence type="ECO:0000256" key="14">
    <source>
        <dbReference type="PIRSR" id="PIRSR634016-1"/>
    </source>
</evidence>
<reference evidence="22" key="1">
    <citation type="submission" date="2021-04" db="EMBL/GenBank/DDBJ databases">
        <authorList>
            <consortium name="Wellcome Sanger Institute Data Sharing"/>
        </authorList>
    </citation>
    <scope>NUCLEOTIDE SEQUENCE [LARGE SCALE GENOMIC DNA]</scope>
</reference>
<keyword evidence="5 15" id="KW-0479">Metal-binding</keyword>
<organism evidence="22 23">
    <name type="scientific">Echeneis naucrates</name>
    <name type="common">Live sharksucker</name>
    <dbReference type="NCBI Taxonomy" id="173247"/>
    <lineage>
        <taxon>Eukaryota</taxon>
        <taxon>Metazoa</taxon>
        <taxon>Chordata</taxon>
        <taxon>Craniata</taxon>
        <taxon>Vertebrata</taxon>
        <taxon>Euteleostomi</taxon>
        <taxon>Actinopterygii</taxon>
        <taxon>Neopterygii</taxon>
        <taxon>Teleostei</taxon>
        <taxon>Neoteleostei</taxon>
        <taxon>Acanthomorphata</taxon>
        <taxon>Carangaria</taxon>
        <taxon>Carangiformes</taxon>
        <taxon>Echeneidae</taxon>
        <taxon>Echeneis</taxon>
    </lineage>
</organism>
<evidence type="ECO:0000259" key="21">
    <source>
        <dbReference type="Pfam" id="PF17900"/>
    </source>
</evidence>
<evidence type="ECO:0000256" key="7">
    <source>
        <dbReference type="ARBA" id="ARBA00022833"/>
    </source>
</evidence>
<name>A0A665V8Z5_ECHNA</name>
<feature type="domain" description="ERAP1-like C-terminal" evidence="20">
    <location>
        <begin position="553"/>
        <end position="870"/>
    </location>
</feature>
<feature type="active site" description="Proton acceptor" evidence="14">
    <location>
        <position position="335"/>
    </location>
</feature>
<dbReference type="GO" id="GO:0016020">
    <property type="term" value="C:membrane"/>
    <property type="evidence" value="ECO:0007669"/>
    <property type="project" value="TreeGrafter"/>
</dbReference>
<proteinExistence type="inferred from homology"/>
<evidence type="ECO:0000256" key="9">
    <source>
        <dbReference type="ARBA" id="ARBA00022989"/>
    </source>
</evidence>
<evidence type="ECO:0000259" key="19">
    <source>
        <dbReference type="Pfam" id="PF01433"/>
    </source>
</evidence>
<keyword evidence="11" id="KW-0472">Membrane</keyword>
<protein>
    <recommendedName>
        <fullName evidence="17">Aminopeptidase</fullName>
        <ecNumber evidence="17">3.4.11.-</ecNumber>
    </recommendedName>
</protein>
<dbReference type="GO" id="GO:0008270">
    <property type="term" value="F:zinc ion binding"/>
    <property type="evidence" value="ECO:0007669"/>
    <property type="project" value="UniProtKB-UniRule"/>
</dbReference>
<dbReference type="Gene3D" id="2.60.40.1910">
    <property type="match status" value="1"/>
</dbReference>
<reference evidence="22" key="3">
    <citation type="submission" date="2025-09" db="UniProtKB">
        <authorList>
            <consortium name="Ensembl"/>
        </authorList>
    </citation>
    <scope>IDENTIFICATION</scope>
</reference>
<feature type="domain" description="Aminopeptidase N-like N-terminal" evidence="21">
    <location>
        <begin position="45"/>
        <end position="227"/>
    </location>
</feature>
<dbReference type="InterPro" id="IPR024571">
    <property type="entry name" value="ERAP1-like_C_dom"/>
</dbReference>
<keyword evidence="10 17" id="KW-0482">Metalloprotease</keyword>
<evidence type="ECO:0000256" key="13">
    <source>
        <dbReference type="ARBA" id="ARBA00060399"/>
    </source>
</evidence>
<dbReference type="Proteomes" id="UP000472264">
    <property type="component" value="Chromosome 9"/>
</dbReference>
<keyword evidence="8" id="KW-0735">Signal-anchor</keyword>
<evidence type="ECO:0000256" key="15">
    <source>
        <dbReference type="PIRSR" id="PIRSR634016-3"/>
    </source>
</evidence>
<dbReference type="CDD" id="cd09601">
    <property type="entry name" value="M1_APN-Q_like"/>
    <property type="match status" value="1"/>
</dbReference>
<evidence type="ECO:0000313" key="23">
    <source>
        <dbReference type="Proteomes" id="UP000472264"/>
    </source>
</evidence>
<evidence type="ECO:0000256" key="11">
    <source>
        <dbReference type="ARBA" id="ARBA00023136"/>
    </source>
</evidence>
<dbReference type="Gene3D" id="1.10.390.10">
    <property type="entry name" value="Neutral Protease Domain 2"/>
    <property type="match status" value="1"/>
</dbReference>
<feature type="binding site" evidence="15">
    <location>
        <position position="357"/>
    </location>
    <ligand>
        <name>Zn(2+)</name>
        <dbReference type="ChEBI" id="CHEBI:29105"/>
        <note>catalytic</note>
    </ligand>
</feature>
<evidence type="ECO:0000256" key="18">
    <source>
        <dbReference type="SAM" id="SignalP"/>
    </source>
</evidence>
<feature type="binding site" evidence="15">
    <location>
        <position position="338"/>
    </location>
    <ligand>
        <name>Zn(2+)</name>
        <dbReference type="ChEBI" id="CHEBI:29105"/>
        <note>catalytic</note>
    </ligand>
</feature>
<reference evidence="22" key="2">
    <citation type="submission" date="2025-08" db="UniProtKB">
        <authorList>
            <consortium name="Ensembl"/>
        </authorList>
    </citation>
    <scope>IDENTIFICATION</scope>
</reference>
<dbReference type="InterPro" id="IPR001930">
    <property type="entry name" value="Peptidase_M1"/>
</dbReference>
<dbReference type="PANTHER" id="PTHR11533:SF156">
    <property type="entry name" value="ENDOPLASMIC RETICULUM AMINOPEPTIDASE 1"/>
    <property type="match status" value="1"/>
</dbReference>
<dbReference type="PANTHER" id="PTHR11533">
    <property type="entry name" value="PROTEASE M1 ZINC METALLOPROTEASE"/>
    <property type="match status" value="1"/>
</dbReference>
<evidence type="ECO:0000256" key="10">
    <source>
        <dbReference type="ARBA" id="ARBA00023049"/>
    </source>
</evidence>
<dbReference type="Pfam" id="PF01433">
    <property type="entry name" value="Peptidase_M1"/>
    <property type="match status" value="1"/>
</dbReference>
<dbReference type="GO" id="GO:0042277">
    <property type="term" value="F:peptide binding"/>
    <property type="evidence" value="ECO:0007669"/>
    <property type="project" value="TreeGrafter"/>
</dbReference>
<keyword evidence="2 17" id="KW-0031">Aminopeptidase</keyword>
<evidence type="ECO:0000256" key="4">
    <source>
        <dbReference type="ARBA" id="ARBA00022692"/>
    </source>
</evidence>
<evidence type="ECO:0000259" key="20">
    <source>
        <dbReference type="Pfam" id="PF11838"/>
    </source>
</evidence>
<comment type="subcellular location">
    <subcellularLocation>
        <location evidence="13">Endomembrane system</location>
        <topology evidence="13">Single-pass type II membrane protein</topology>
    </subcellularLocation>
</comment>
<dbReference type="GO" id="GO:0005737">
    <property type="term" value="C:cytoplasm"/>
    <property type="evidence" value="ECO:0007669"/>
    <property type="project" value="TreeGrafter"/>
</dbReference>
<dbReference type="GO" id="GO:0006508">
    <property type="term" value="P:proteolysis"/>
    <property type="evidence" value="ECO:0007669"/>
    <property type="project" value="UniProtKB-KW"/>
</dbReference>
<dbReference type="Pfam" id="PF17900">
    <property type="entry name" value="Peptidase_M1_N"/>
    <property type="match status" value="1"/>
</dbReference>
<evidence type="ECO:0000256" key="17">
    <source>
        <dbReference type="RuleBase" id="RU364040"/>
    </source>
</evidence>
<dbReference type="GO" id="GO:0043171">
    <property type="term" value="P:peptide catabolic process"/>
    <property type="evidence" value="ECO:0007669"/>
    <property type="project" value="TreeGrafter"/>
</dbReference>
<dbReference type="InterPro" id="IPR014782">
    <property type="entry name" value="Peptidase_M1_dom"/>
</dbReference>
<evidence type="ECO:0000256" key="16">
    <source>
        <dbReference type="PIRSR" id="PIRSR634016-4"/>
    </source>
</evidence>
<feature type="domain" description="Peptidase M1 membrane alanine aminopeptidase" evidence="19">
    <location>
        <begin position="262"/>
        <end position="485"/>
    </location>
</feature>
<keyword evidence="12" id="KW-0325">Glycoprotein</keyword>
<keyword evidence="9" id="KW-1133">Transmembrane helix</keyword>
<dbReference type="InterPro" id="IPR034016">
    <property type="entry name" value="M1_APN-typ"/>
</dbReference>
<keyword evidence="6 17" id="KW-0378">Hydrolase</keyword>
<evidence type="ECO:0000256" key="1">
    <source>
        <dbReference type="ARBA" id="ARBA00010136"/>
    </source>
</evidence>
<evidence type="ECO:0000256" key="8">
    <source>
        <dbReference type="ARBA" id="ARBA00022968"/>
    </source>
</evidence>
<dbReference type="AlphaFoldDB" id="A0A665V8Z5"/>
<dbReference type="GO" id="GO:0005615">
    <property type="term" value="C:extracellular space"/>
    <property type="evidence" value="ECO:0007669"/>
    <property type="project" value="TreeGrafter"/>
</dbReference>
<dbReference type="Pfam" id="PF11838">
    <property type="entry name" value="ERAP1_C"/>
    <property type="match status" value="1"/>
</dbReference>
<keyword evidence="18" id="KW-0732">Signal</keyword>
<evidence type="ECO:0000313" key="22">
    <source>
        <dbReference type="Ensembl" id="ENSENLP00000028126.1"/>
    </source>
</evidence>